<evidence type="ECO:0000313" key="1">
    <source>
        <dbReference type="EMBL" id="ORX69757.1"/>
    </source>
</evidence>
<comment type="caution">
    <text evidence="1">The sequence shown here is derived from an EMBL/GenBank/DDBJ whole genome shotgun (WGS) entry which is preliminary data.</text>
</comment>
<sequence>MVGLLTCSAASVQQHCISKCPPDIDSGEGMPSPYPYGSEGALLFCKRVMETLPYAVPDRQDEFALWVDIWHWHNDVKYDRYRPLQHFTRYHAFKECLSIAAKPTASLTSISLGGEMFDVPHVELVQRKRPDAKVNLFTSNLTRLVLVAGPGQGCSHPSCIPRRTAPRAACCSVLQFR</sequence>
<name>A0A1Y1W8A8_9FUNG</name>
<accession>A0A1Y1W8A8</accession>
<protein>
    <submittedName>
        <fullName evidence="1">Uncharacterized protein</fullName>
    </submittedName>
</protein>
<keyword evidence="2" id="KW-1185">Reference proteome</keyword>
<reference evidence="1 2" key="1">
    <citation type="submission" date="2016-07" db="EMBL/GenBank/DDBJ databases">
        <title>Pervasive Adenine N6-methylation of Active Genes in Fungi.</title>
        <authorList>
            <consortium name="DOE Joint Genome Institute"/>
            <person name="Mondo S.J."/>
            <person name="Dannebaum R.O."/>
            <person name="Kuo R.C."/>
            <person name="Labutti K."/>
            <person name="Haridas S."/>
            <person name="Kuo A."/>
            <person name="Salamov A."/>
            <person name="Ahrendt S.R."/>
            <person name="Lipzen A."/>
            <person name="Sullivan W."/>
            <person name="Andreopoulos W.B."/>
            <person name="Clum A."/>
            <person name="Lindquist E."/>
            <person name="Daum C."/>
            <person name="Ramamoorthy G.K."/>
            <person name="Gryganskyi A."/>
            <person name="Culley D."/>
            <person name="Magnuson J.K."/>
            <person name="James T.Y."/>
            <person name="O'Malley M.A."/>
            <person name="Stajich J.E."/>
            <person name="Spatafora J.W."/>
            <person name="Visel A."/>
            <person name="Grigoriev I.V."/>
        </authorList>
    </citation>
    <scope>NUCLEOTIDE SEQUENCE [LARGE SCALE GENOMIC DNA]</scope>
    <source>
        <strain evidence="1 2">ATCC 12442</strain>
    </source>
</reference>
<organism evidence="1 2">
    <name type="scientific">Linderina pennispora</name>
    <dbReference type="NCBI Taxonomy" id="61395"/>
    <lineage>
        <taxon>Eukaryota</taxon>
        <taxon>Fungi</taxon>
        <taxon>Fungi incertae sedis</taxon>
        <taxon>Zoopagomycota</taxon>
        <taxon>Kickxellomycotina</taxon>
        <taxon>Kickxellomycetes</taxon>
        <taxon>Kickxellales</taxon>
        <taxon>Kickxellaceae</taxon>
        <taxon>Linderina</taxon>
    </lineage>
</organism>
<dbReference type="EMBL" id="MCFD01000007">
    <property type="protein sequence ID" value="ORX69757.1"/>
    <property type="molecule type" value="Genomic_DNA"/>
</dbReference>
<dbReference type="GeneID" id="63800373"/>
<gene>
    <name evidence="1" type="ORF">DL89DRAFT_165570</name>
</gene>
<dbReference type="RefSeq" id="XP_040743445.1">
    <property type="nucleotide sequence ID" value="XM_040883725.1"/>
</dbReference>
<dbReference type="AlphaFoldDB" id="A0A1Y1W8A8"/>
<dbReference type="Proteomes" id="UP000193922">
    <property type="component" value="Unassembled WGS sequence"/>
</dbReference>
<proteinExistence type="predicted"/>
<evidence type="ECO:0000313" key="2">
    <source>
        <dbReference type="Proteomes" id="UP000193922"/>
    </source>
</evidence>